<sequence length="152" mass="17052">MYDEKENQEIAKNIEKNYQALEDDRQKLIEENDVAMEYSFATPEPLQSNAQALNYTTVQENLENYLGVNATFSGAIQTISPTESYTYLELNVMSGSNDVNAENILVVEFPGPVSQYKGDVVQVYGTIHNNTTYVNKNGESIIVPVMQAELIK</sequence>
<dbReference type="KEGG" id="far:ABE41_017350"/>
<evidence type="ECO:0000313" key="2">
    <source>
        <dbReference type="EMBL" id="ANX13779.1"/>
    </source>
</evidence>
<dbReference type="AlphaFoldDB" id="A0A1B1Z8T4"/>
<dbReference type="Proteomes" id="UP000077412">
    <property type="component" value="Chromosome"/>
</dbReference>
<dbReference type="STRING" id="255247.ABE41_017350"/>
<name>A0A1B1Z8T4_9BACL</name>
<proteinExistence type="predicted"/>
<keyword evidence="3" id="KW-1185">Reference proteome</keyword>
<feature type="coiled-coil region" evidence="1">
    <location>
        <begin position="4"/>
        <end position="38"/>
    </location>
</feature>
<reference evidence="2 3" key="1">
    <citation type="submission" date="2016-08" db="EMBL/GenBank/DDBJ databases">
        <title>Complete genome sequence of Fictibacillus arsenicus G25-54, a strain with toxicity to nematodes and a potential arsenic-resistance activity.</title>
        <authorList>
            <person name="Zheng Z."/>
        </authorList>
    </citation>
    <scope>NUCLEOTIDE SEQUENCE [LARGE SCALE GENOMIC DNA]</scope>
    <source>
        <strain evidence="2 3">G25-54</strain>
    </source>
</reference>
<dbReference type="EMBL" id="CP016761">
    <property type="protein sequence ID" value="ANX13779.1"/>
    <property type="molecule type" value="Genomic_DNA"/>
</dbReference>
<dbReference type="RefSeq" id="WP_066293085.1">
    <property type="nucleotide sequence ID" value="NZ_CP016761.1"/>
</dbReference>
<evidence type="ECO:0000256" key="1">
    <source>
        <dbReference type="SAM" id="Coils"/>
    </source>
</evidence>
<accession>A0A1B1Z8T4</accession>
<protein>
    <submittedName>
        <fullName evidence="2">Uncharacterized protein</fullName>
    </submittedName>
</protein>
<organism evidence="2 3">
    <name type="scientific">Fictibacillus arsenicus</name>
    <dbReference type="NCBI Taxonomy" id="255247"/>
    <lineage>
        <taxon>Bacteria</taxon>
        <taxon>Bacillati</taxon>
        <taxon>Bacillota</taxon>
        <taxon>Bacilli</taxon>
        <taxon>Bacillales</taxon>
        <taxon>Fictibacillaceae</taxon>
        <taxon>Fictibacillus</taxon>
    </lineage>
</organism>
<keyword evidence="1" id="KW-0175">Coiled coil</keyword>
<gene>
    <name evidence="2" type="ORF">ABE41_017350</name>
</gene>
<evidence type="ECO:0000313" key="3">
    <source>
        <dbReference type="Proteomes" id="UP000077412"/>
    </source>
</evidence>